<name>A0A6I4UP79_9SPHN</name>
<dbReference type="InterPro" id="IPR010982">
    <property type="entry name" value="Lambda_DNA-bd_dom_sf"/>
</dbReference>
<dbReference type="PROSITE" id="PS50943">
    <property type="entry name" value="HTH_CROC1"/>
    <property type="match status" value="1"/>
</dbReference>
<dbReference type="EMBL" id="WTYK01000001">
    <property type="protein sequence ID" value="MXP40562.1"/>
    <property type="molecule type" value="Genomic_DNA"/>
</dbReference>
<evidence type="ECO:0000313" key="2">
    <source>
        <dbReference type="EMBL" id="MXP40562.1"/>
    </source>
</evidence>
<dbReference type="RefSeq" id="WP_160745380.1">
    <property type="nucleotide sequence ID" value="NZ_WTYK01000001.1"/>
</dbReference>
<dbReference type="SUPFAM" id="SSF47413">
    <property type="entry name" value="lambda repressor-like DNA-binding domains"/>
    <property type="match status" value="1"/>
</dbReference>
<dbReference type="CDD" id="cd00093">
    <property type="entry name" value="HTH_XRE"/>
    <property type="match status" value="1"/>
</dbReference>
<reference evidence="2 3" key="1">
    <citation type="submission" date="2019-12" db="EMBL/GenBank/DDBJ databases">
        <title>Genomic-based taxomic classification of the family Erythrobacteraceae.</title>
        <authorList>
            <person name="Xu L."/>
        </authorList>
    </citation>
    <scope>NUCLEOTIDE SEQUENCE [LARGE SCALE GENOMIC DNA]</scope>
    <source>
        <strain evidence="2 3">MCCC 1K02066</strain>
    </source>
</reference>
<evidence type="ECO:0000259" key="1">
    <source>
        <dbReference type="PROSITE" id="PS50943"/>
    </source>
</evidence>
<keyword evidence="3" id="KW-1185">Reference proteome</keyword>
<feature type="domain" description="HTH cro/C1-type" evidence="1">
    <location>
        <begin position="22"/>
        <end position="76"/>
    </location>
</feature>
<dbReference type="InterPro" id="IPR001387">
    <property type="entry name" value="Cro/C1-type_HTH"/>
</dbReference>
<proteinExistence type="predicted"/>
<accession>A0A6I4UP79</accession>
<dbReference type="SMART" id="SM00530">
    <property type="entry name" value="HTH_XRE"/>
    <property type="match status" value="1"/>
</dbReference>
<protein>
    <submittedName>
        <fullName evidence="2">Helix-turn-helix domain-containing protein</fullName>
    </submittedName>
</protein>
<organism evidence="2 3">
    <name type="scientific">Croceibacterium soli</name>
    <dbReference type="NCBI Taxonomy" id="1739690"/>
    <lineage>
        <taxon>Bacteria</taxon>
        <taxon>Pseudomonadati</taxon>
        <taxon>Pseudomonadota</taxon>
        <taxon>Alphaproteobacteria</taxon>
        <taxon>Sphingomonadales</taxon>
        <taxon>Erythrobacteraceae</taxon>
        <taxon>Croceibacterium</taxon>
    </lineage>
</organism>
<dbReference type="AlphaFoldDB" id="A0A6I4UP79"/>
<dbReference type="GO" id="GO:0003677">
    <property type="term" value="F:DNA binding"/>
    <property type="evidence" value="ECO:0007669"/>
    <property type="project" value="InterPro"/>
</dbReference>
<evidence type="ECO:0000313" key="3">
    <source>
        <dbReference type="Proteomes" id="UP000469159"/>
    </source>
</evidence>
<gene>
    <name evidence="2" type="ORF">GRI75_02730</name>
</gene>
<dbReference type="Gene3D" id="1.10.260.40">
    <property type="entry name" value="lambda repressor-like DNA-binding domains"/>
    <property type="match status" value="1"/>
</dbReference>
<dbReference type="Pfam" id="PF13560">
    <property type="entry name" value="HTH_31"/>
    <property type="match status" value="1"/>
</dbReference>
<comment type="caution">
    <text evidence="2">The sequence shown here is derived from an EMBL/GenBank/DDBJ whole genome shotgun (WGS) entry which is preliminary data.</text>
</comment>
<dbReference type="OrthoDB" id="9795572at2"/>
<dbReference type="Proteomes" id="UP000469159">
    <property type="component" value="Unassembled WGS sequence"/>
</dbReference>
<sequence length="117" mass="12755">MREDDPAQAAGAPRGETFGTRLRRLRKERRISLIGMARLVDAAKPTVWKWESDKARPRPEMLEALALALDVSEQMLLTGRDDAAPPMSLGDVIKDCKARIAAAAGTTADKVSITIQV</sequence>